<comment type="PTM">
    <text evidence="6">Activated by phosphorylation.</text>
</comment>
<feature type="domain" description="Alpha-D-phosphohexomutase alpha/beta/alpha" evidence="12">
    <location>
        <begin position="256"/>
        <end position="368"/>
    </location>
</feature>
<dbReference type="InterPro" id="IPR036900">
    <property type="entry name" value="A-D-PHexomutase_C_sf"/>
</dbReference>
<proteinExistence type="inferred from homology"/>
<feature type="active site" description="Phosphoserine intermediate" evidence="6">
    <location>
        <position position="100"/>
    </location>
</feature>
<dbReference type="Pfam" id="PF02878">
    <property type="entry name" value="PGM_PMM_I"/>
    <property type="match status" value="1"/>
</dbReference>
<dbReference type="GO" id="GO:0005829">
    <property type="term" value="C:cytosol"/>
    <property type="evidence" value="ECO:0007669"/>
    <property type="project" value="TreeGrafter"/>
</dbReference>
<dbReference type="InterPro" id="IPR006352">
    <property type="entry name" value="GlmM_bact"/>
</dbReference>
<evidence type="ECO:0000256" key="1">
    <source>
        <dbReference type="ARBA" id="ARBA00010231"/>
    </source>
</evidence>
<evidence type="ECO:0000256" key="6">
    <source>
        <dbReference type="HAMAP-Rule" id="MF_01554"/>
    </source>
</evidence>
<evidence type="ECO:0000256" key="8">
    <source>
        <dbReference type="RuleBase" id="RU004327"/>
    </source>
</evidence>
<protein>
    <recommendedName>
        <fullName evidence="6 8">Phosphoglucosamine mutase</fullName>
        <ecNumber evidence="6 8">5.4.2.10</ecNumber>
    </recommendedName>
</protein>
<comment type="function">
    <text evidence="6 8">Catalyzes the conversion of glucosamine-6-phosphate to glucosamine-1-phosphate.</text>
</comment>
<dbReference type="HAMAP" id="MF_01554_B">
    <property type="entry name" value="GlmM_B"/>
    <property type="match status" value="1"/>
</dbReference>
<dbReference type="PROSITE" id="PS00710">
    <property type="entry name" value="PGM_PMM"/>
    <property type="match status" value="1"/>
</dbReference>
<dbReference type="OrthoDB" id="9803322at2"/>
<feature type="modified residue" description="Phosphoserine" evidence="6">
    <location>
        <position position="100"/>
    </location>
</feature>
<feature type="binding site" description="via phosphate group" evidence="6">
    <location>
        <position position="100"/>
    </location>
    <ligand>
        <name>Mg(2+)</name>
        <dbReference type="ChEBI" id="CHEBI:18420"/>
    </ligand>
</feature>
<dbReference type="CDD" id="cd05802">
    <property type="entry name" value="GlmM"/>
    <property type="match status" value="1"/>
</dbReference>
<keyword evidence="5 6" id="KW-0413">Isomerase</keyword>
<keyword evidence="14" id="KW-1185">Reference proteome</keyword>
<dbReference type="InterPro" id="IPR050060">
    <property type="entry name" value="Phosphoglucosamine_mutase"/>
</dbReference>
<dbReference type="PANTHER" id="PTHR42946">
    <property type="entry name" value="PHOSPHOHEXOSE MUTASE"/>
    <property type="match status" value="1"/>
</dbReference>
<evidence type="ECO:0000256" key="2">
    <source>
        <dbReference type="ARBA" id="ARBA00022553"/>
    </source>
</evidence>
<dbReference type="GO" id="GO:0000287">
    <property type="term" value="F:magnesium ion binding"/>
    <property type="evidence" value="ECO:0007669"/>
    <property type="project" value="UniProtKB-UniRule"/>
</dbReference>
<dbReference type="AlphaFoldDB" id="A0A0M4LNG1"/>
<feature type="binding site" evidence="6">
    <location>
        <position position="243"/>
    </location>
    <ligand>
        <name>Mg(2+)</name>
        <dbReference type="ChEBI" id="CHEBI:18420"/>
    </ligand>
</feature>
<dbReference type="PRINTS" id="PR00509">
    <property type="entry name" value="PGMPMM"/>
</dbReference>
<dbReference type="FunFam" id="3.40.120.10:FF:000003">
    <property type="entry name" value="Phosphoglucosamine mutase"/>
    <property type="match status" value="1"/>
</dbReference>
<dbReference type="EMBL" id="CP006911">
    <property type="protein sequence ID" value="ALE01334.1"/>
    <property type="molecule type" value="Genomic_DNA"/>
</dbReference>
<feature type="binding site" evidence="6">
    <location>
        <position position="239"/>
    </location>
    <ligand>
        <name>Mg(2+)</name>
        <dbReference type="ChEBI" id="CHEBI:18420"/>
    </ligand>
</feature>
<keyword evidence="2 6" id="KW-0597">Phosphoprotein</keyword>
<dbReference type="InterPro" id="IPR005843">
    <property type="entry name" value="A-D-PHexomutase_C"/>
</dbReference>
<dbReference type="InterPro" id="IPR005845">
    <property type="entry name" value="A-D-PHexomutase_a/b/a-II"/>
</dbReference>
<dbReference type="RefSeq" id="WP_053819618.1">
    <property type="nucleotide sequence ID" value="NZ_CP006911.1"/>
</dbReference>
<dbReference type="Gene3D" id="3.30.310.50">
    <property type="entry name" value="Alpha-D-phosphohexomutase, C-terminal domain"/>
    <property type="match status" value="1"/>
</dbReference>
<dbReference type="InterPro" id="IPR016066">
    <property type="entry name" value="A-D-PHexomutase_CS"/>
</dbReference>
<evidence type="ECO:0000313" key="13">
    <source>
        <dbReference type="EMBL" id="ALE01334.1"/>
    </source>
</evidence>
<dbReference type="KEGG" id="tsn:W908_01175"/>
<feature type="binding site" evidence="6">
    <location>
        <position position="241"/>
    </location>
    <ligand>
        <name>Mg(2+)</name>
        <dbReference type="ChEBI" id="CHEBI:18420"/>
    </ligand>
</feature>
<dbReference type="NCBIfam" id="TIGR01455">
    <property type="entry name" value="glmM"/>
    <property type="match status" value="1"/>
</dbReference>
<dbReference type="GO" id="GO:0008966">
    <property type="term" value="F:phosphoglucosamine mutase activity"/>
    <property type="evidence" value="ECO:0007669"/>
    <property type="project" value="UniProtKB-UniRule"/>
</dbReference>
<feature type="domain" description="Alpha-D-phosphohexomutase alpha/beta/alpha" evidence="11">
    <location>
        <begin position="155"/>
        <end position="252"/>
    </location>
</feature>
<feature type="domain" description="Alpha-D-phosphohexomutase C-terminal" evidence="9">
    <location>
        <begin position="372"/>
        <end position="437"/>
    </location>
</feature>
<evidence type="ECO:0000256" key="5">
    <source>
        <dbReference type="ARBA" id="ARBA00023235"/>
    </source>
</evidence>
<dbReference type="GO" id="GO:0005975">
    <property type="term" value="P:carbohydrate metabolic process"/>
    <property type="evidence" value="ECO:0007669"/>
    <property type="project" value="InterPro"/>
</dbReference>
<evidence type="ECO:0000259" key="10">
    <source>
        <dbReference type="Pfam" id="PF02878"/>
    </source>
</evidence>
<dbReference type="SUPFAM" id="SSF53738">
    <property type="entry name" value="Phosphoglucomutase, first 3 domains"/>
    <property type="match status" value="3"/>
</dbReference>
<dbReference type="EC" id="5.4.2.10" evidence="6 8"/>
<comment type="catalytic activity">
    <reaction evidence="6 8">
        <text>alpha-D-glucosamine 1-phosphate = D-glucosamine 6-phosphate</text>
        <dbReference type="Rhea" id="RHEA:23424"/>
        <dbReference type="ChEBI" id="CHEBI:58516"/>
        <dbReference type="ChEBI" id="CHEBI:58725"/>
        <dbReference type="EC" id="5.4.2.10"/>
    </reaction>
</comment>
<dbReference type="Pfam" id="PF00408">
    <property type="entry name" value="PGM_PMM_IV"/>
    <property type="match status" value="1"/>
</dbReference>
<evidence type="ECO:0000259" key="12">
    <source>
        <dbReference type="Pfam" id="PF02880"/>
    </source>
</evidence>
<dbReference type="SUPFAM" id="SSF55957">
    <property type="entry name" value="Phosphoglucomutase, C-terminal domain"/>
    <property type="match status" value="1"/>
</dbReference>
<evidence type="ECO:0000259" key="9">
    <source>
        <dbReference type="Pfam" id="PF00408"/>
    </source>
</evidence>
<evidence type="ECO:0000256" key="3">
    <source>
        <dbReference type="ARBA" id="ARBA00022723"/>
    </source>
</evidence>
<dbReference type="Pfam" id="PF02879">
    <property type="entry name" value="PGM_PMM_II"/>
    <property type="match status" value="1"/>
</dbReference>
<dbReference type="NCBIfam" id="NF008139">
    <property type="entry name" value="PRK10887.1"/>
    <property type="match status" value="1"/>
</dbReference>
<dbReference type="InterPro" id="IPR005844">
    <property type="entry name" value="A-D-PHexomutase_a/b/a-I"/>
</dbReference>
<keyword evidence="4 6" id="KW-0460">Magnesium</keyword>
<evidence type="ECO:0000256" key="7">
    <source>
        <dbReference type="RuleBase" id="RU004326"/>
    </source>
</evidence>
<evidence type="ECO:0000256" key="4">
    <source>
        <dbReference type="ARBA" id="ARBA00022842"/>
    </source>
</evidence>
<keyword evidence="3 6" id="KW-0479">Metal-binding</keyword>
<dbReference type="Gene3D" id="3.40.120.10">
    <property type="entry name" value="Alpha-D-Glucose-1,6-Bisphosphate, subunit A, domain 3"/>
    <property type="match status" value="3"/>
</dbReference>
<dbReference type="STRING" id="1125411.W908_01175"/>
<comment type="similarity">
    <text evidence="1 6 7">Belongs to the phosphohexose mutase family.</text>
</comment>
<accession>A0A0M4LNG1</accession>
<sequence length="442" mass="47311">MSNFFGTDGIRGEVGKAPITADFLLKVGWAVGSVLRESGSASVIIGKDTRVSGYLFESALEAGFLSAGVNVGMLGPMPSPAIAYLTQAFGATAGVVISASHNPYHDNGVKFFSSKGVKLSDDIQKAIEKKLSMPMVSVNSATIGKAKRYGQAVGRYIEFCKSTFDKSCDLSNLKIVIDCANGATYHIAEDVFTELGASVTMINNTPDGYNINRECGATDTLHLQHEVIENSADLGIAFDGDGDRLIMVDHKGEKVDGDELVFIIANAWQKRGELKSNTVVGTKMTNLGIRNALTDNGMKFIEADVGDRHVMNHLIKNKAILGGEGSGHIICLNKSTSGDAIIAALQVLEIVVKAGQSLFDLKSEMTKYPQVLINIKTESKVNLNDSKLLELIGTVESKLSDKGRLLVRESGTEPLVRVMVECVDNALATESAKQISEAIQSM</sequence>
<dbReference type="FunFam" id="3.40.120.10:FF:000001">
    <property type="entry name" value="Phosphoglucosamine mutase"/>
    <property type="match status" value="1"/>
</dbReference>
<dbReference type="Pfam" id="PF02880">
    <property type="entry name" value="PGM_PMM_III"/>
    <property type="match status" value="1"/>
</dbReference>
<dbReference type="PANTHER" id="PTHR42946:SF1">
    <property type="entry name" value="PHOSPHOGLUCOMUTASE (ALPHA-D-GLUCOSE-1,6-BISPHOSPHATE-DEPENDENT)"/>
    <property type="match status" value="1"/>
</dbReference>
<comment type="cofactor">
    <cofactor evidence="6">
        <name>Mg(2+)</name>
        <dbReference type="ChEBI" id="CHEBI:18420"/>
    </cofactor>
    <text evidence="6">Binds 1 Mg(2+) ion per subunit.</text>
</comment>
<dbReference type="InterPro" id="IPR005846">
    <property type="entry name" value="A-D-PHexomutase_a/b/a-III"/>
</dbReference>
<reference evidence="13 14" key="1">
    <citation type="journal article" date="2015" name="Genome Announc.">
        <title>Genome Sequence of 'Candidatus Thioglobus singularis' Strain PS1, a Mixotroph from the SUP05 Clade of Marine Gammaproteobacteria.</title>
        <authorList>
            <person name="Marshall K.T."/>
            <person name="Morris R.M."/>
        </authorList>
    </citation>
    <scope>NUCLEOTIDE SEQUENCE [LARGE SCALE GENOMIC DNA]</scope>
    <source>
        <strain evidence="13 14">PS1</strain>
    </source>
</reference>
<evidence type="ECO:0000259" key="11">
    <source>
        <dbReference type="Pfam" id="PF02879"/>
    </source>
</evidence>
<dbReference type="GO" id="GO:0004615">
    <property type="term" value="F:phosphomannomutase activity"/>
    <property type="evidence" value="ECO:0007669"/>
    <property type="project" value="TreeGrafter"/>
</dbReference>
<dbReference type="GO" id="GO:0006048">
    <property type="term" value="P:UDP-N-acetylglucosamine biosynthetic process"/>
    <property type="evidence" value="ECO:0007669"/>
    <property type="project" value="TreeGrafter"/>
</dbReference>
<feature type="domain" description="Alpha-D-phosphohexomutase alpha/beta/alpha" evidence="10">
    <location>
        <begin position="4"/>
        <end position="131"/>
    </location>
</feature>
<evidence type="ECO:0000313" key="14">
    <source>
        <dbReference type="Proteomes" id="UP000068905"/>
    </source>
</evidence>
<dbReference type="Proteomes" id="UP000068905">
    <property type="component" value="Chromosome"/>
</dbReference>
<dbReference type="InterPro" id="IPR005841">
    <property type="entry name" value="Alpha-D-phosphohexomutase_SF"/>
</dbReference>
<dbReference type="InterPro" id="IPR016055">
    <property type="entry name" value="A-D-PHexomutase_a/b/a-I/II/III"/>
</dbReference>
<organism evidence="13 14">
    <name type="scientific">Candidatus Pseudothioglobus singularis PS1</name>
    <dbReference type="NCBI Taxonomy" id="1125411"/>
    <lineage>
        <taxon>Bacteria</taxon>
        <taxon>Pseudomonadati</taxon>
        <taxon>Pseudomonadota</taxon>
        <taxon>Gammaproteobacteria</taxon>
        <taxon>Candidatus Pseudothioglobaceae</taxon>
        <taxon>Candidatus Pseudothioglobus</taxon>
    </lineage>
</organism>
<dbReference type="FunFam" id="3.30.310.50:FF:000001">
    <property type="entry name" value="Phosphoglucosamine mutase"/>
    <property type="match status" value="1"/>
</dbReference>
<gene>
    <name evidence="6 13" type="primary">glmM</name>
    <name evidence="13" type="ORF">W908_01175</name>
</gene>
<name>A0A0M4LNG1_9GAMM</name>
<dbReference type="GO" id="GO:0009252">
    <property type="term" value="P:peptidoglycan biosynthetic process"/>
    <property type="evidence" value="ECO:0007669"/>
    <property type="project" value="TreeGrafter"/>
</dbReference>
<dbReference type="PATRIC" id="fig|1125411.7.peg.232"/>